<dbReference type="HOGENOM" id="CLU_314251_0_0_1"/>
<evidence type="ECO:0000313" key="3">
    <source>
        <dbReference type="Proteomes" id="UP000030651"/>
    </source>
</evidence>
<reference evidence="3" key="1">
    <citation type="journal article" date="2015" name="BMC Genomics">
        <title>Genomic and transcriptomic analysis of the endophytic fungus Pestalotiopsis fici reveals its lifestyle and high potential for synthesis of natural products.</title>
        <authorList>
            <person name="Wang X."/>
            <person name="Zhang X."/>
            <person name="Liu L."/>
            <person name="Xiang M."/>
            <person name="Wang W."/>
            <person name="Sun X."/>
            <person name="Che Y."/>
            <person name="Guo L."/>
            <person name="Liu G."/>
            <person name="Guo L."/>
            <person name="Wang C."/>
            <person name="Yin W.B."/>
            <person name="Stadler M."/>
            <person name="Zhang X."/>
            <person name="Liu X."/>
        </authorList>
    </citation>
    <scope>NUCLEOTIDE SEQUENCE [LARGE SCALE GENOMIC DNA]</scope>
    <source>
        <strain evidence="3">W106-1 / CGMCC3.15140</strain>
    </source>
</reference>
<dbReference type="Proteomes" id="UP000030651">
    <property type="component" value="Unassembled WGS sequence"/>
</dbReference>
<gene>
    <name evidence="2" type="ORF">PFICI_03648</name>
</gene>
<dbReference type="EMBL" id="KI912110">
    <property type="protein sequence ID" value="ETS85623.1"/>
    <property type="molecule type" value="Genomic_DNA"/>
</dbReference>
<name>W3XHR8_PESFW</name>
<dbReference type="OrthoDB" id="3235083at2759"/>
<keyword evidence="3" id="KW-1185">Reference proteome</keyword>
<dbReference type="KEGG" id="pfy:PFICI_03648"/>
<dbReference type="eggNOG" id="ENOG502RE1J">
    <property type="taxonomic scope" value="Eukaryota"/>
</dbReference>
<dbReference type="STRING" id="1229662.W3XHR8"/>
<sequence length="931" mass="101883">MRFVGLDPEERTPILKSIEQTVPEGATQLASFDNADGLTDLLIGGKTLSWISAQGCIEGNTEPIILDDSDAYFEVEQLHVSQTRGWLSVWSLTKSATLSYQEFDANTAFAQPEARTLPIPLLLRDAASDRFAAIQNPRLGQKLFVVSRDGHMVMLEQDNQTALWHAPVEILIPQIDEMIEFDSYTIRILALDSEMDANLVNTSFRGSLTGTEVKTDPSDTTTVVLPVLRSDESLAAPTLTLDAWDLQSKQITNGPYKIDPSSKLFDKLFAVQNSADLKNLKLPDGTPLVSQNDSQEYLDSAFGALKDLAEARKSLAAGKHITANTMTGIESNSIVSMNSIGSFFGNVGRRIWGALQWVAEKIKQGAKWALEKVGQAWKFVVKIAGKVFNFIIETVQHVVVVVQKVLETIVDGVKKVINFITFLFEWDDILDVKNLIVNFTTQGLLWGVDAVALLEENTNTFFEDLKIKVRALKGQKLPSELGGQKAGKNPDALQKAKGDRNNSKEEEVFNSPQASYGSYHLSHSGGPRDSTGVTSPVDRILARLSNLGDQMERLMSRLISNFGDVFKTSTPSLDQIFAKLGIELLEDLLGMIQAVPIQIRILSALYKKISGDDMTILDVVALLLAIPATIIYKMVTGKRPKEVEGIGSLIAPNAHRAELDQRMGRVRLEEAAADSGGSWAAANTVTFSLAAVGNVDSKSKAPAPSFKMSEEKRKAIEANQKRFMASSSGGGNIIKLGIPVGSFLFYGLYSWPKTFLPETVYSFERCLVSAALKLVVWLAQFASIAKIKMEDITNGTFSFKKIWDEDPWFAKRFMMWVLGGLPVLGALLGRKVGYILGLFANIGQMLIHAILHIESWASGAGYSVYLAIEEWIKIAGKTCTNIGGLLQGSDGFTTNTVALALTTGATMMTQTRAILECVGKREVLCTGMDLV</sequence>
<dbReference type="RefSeq" id="XP_007830420.1">
    <property type="nucleotide sequence ID" value="XM_007832229.1"/>
</dbReference>
<dbReference type="InParanoid" id="W3XHR8"/>
<evidence type="ECO:0000313" key="2">
    <source>
        <dbReference type="EMBL" id="ETS85623.1"/>
    </source>
</evidence>
<proteinExistence type="predicted"/>
<protein>
    <submittedName>
        <fullName evidence="2">Uncharacterized protein</fullName>
    </submittedName>
</protein>
<feature type="compositionally biased region" description="Basic and acidic residues" evidence="1">
    <location>
        <begin position="494"/>
        <end position="507"/>
    </location>
</feature>
<evidence type="ECO:0000256" key="1">
    <source>
        <dbReference type="SAM" id="MobiDB-lite"/>
    </source>
</evidence>
<feature type="region of interest" description="Disordered" evidence="1">
    <location>
        <begin position="480"/>
        <end position="510"/>
    </location>
</feature>
<dbReference type="AlphaFoldDB" id="W3XHR8"/>
<organism evidence="2 3">
    <name type="scientific">Pestalotiopsis fici (strain W106-1 / CGMCC3.15140)</name>
    <dbReference type="NCBI Taxonomy" id="1229662"/>
    <lineage>
        <taxon>Eukaryota</taxon>
        <taxon>Fungi</taxon>
        <taxon>Dikarya</taxon>
        <taxon>Ascomycota</taxon>
        <taxon>Pezizomycotina</taxon>
        <taxon>Sordariomycetes</taxon>
        <taxon>Xylariomycetidae</taxon>
        <taxon>Amphisphaeriales</taxon>
        <taxon>Sporocadaceae</taxon>
        <taxon>Pestalotiopsis</taxon>
    </lineage>
</organism>
<dbReference type="OMA" id="HIESWAS"/>
<dbReference type="GeneID" id="19268661"/>
<accession>W3XHR8</accession>